<comment type="similarity">
    <text evidence="2 13">Belongs to the class-I pyridine nucleotide-disulfide oxidoreductase family.</text>
</comment>
<evidence type="ECO:0000256" key="4">
    <source>
        <dbReference type="ARBA" id="ARBA00016961"/>
    </source>
</evidence>
<evidence type="ECO:0000256" key="13">
    <source>
        <dbReference type="RuleBase" id="RU003692"/>
    </source>
</evidence>
<dbReference type="Gene3D" id="3.50.50.60">
    <property type="entry name" value="FAD/NAD(P)-binding domain"/>
    <property type="match status" value="2"/>
</dbReference>
<evidence type="ECO:0000256" key="1">
    <source>
        <dbReference type="ARBA" id="ARBA00004496"/>
    </source>
</evidence>
<evidence type="ECO:0000256" key="9">
    <source>
        <dbReference type="ARBA" id="ARBA00023027"/>
    </source>
</evidence>
<proteinExistence type="inferred from homology"/>
<evidence type="ECO:0000256" key="3">
    <source>
        <dbReference type="ARBA" id="ARBA00012608"/>
    </source>
</evidence>
<organism evidence="17 18">
    <name type="scientific">Streptomyces siamensis</name>
    <dbReference type="NCBI Taxonomy" id="1274986"/>
    <lineage>
        <taxon>Bacteria</taxon>
        <taxon>Bacillati</taxon>
        <taxon>Actinomycetota</taxon>
        <taxon>Actinomycetes</taxon>
        <taxon>Kitasatosporales</taxon>
        <taxon>Streptomycetaceae</taxon>
        <taxon>Streptomyces</taxon>
    </lineage>
</organism>
<evidence type="ECO:0000256" key="10">
    <source>
        <dbReference type="ARBA" id="ARBA00023157"/>
    </source>
</evidence>
<evidence type="ECO:0000313" key="18">
    <source>
        <dbReference type="Proteomes" id="UP001501759"/>
    </source>
</evidence>
<keyword evidence="7 13" id="KW-0274">FAD</keyword>
<evidence type="ECO:0000259" key="15">
    <source>
        <dbReference type="Pfam" id="PF02852"/>
    </source>
</evidence>
<dbReference type="InterPro" id="IPR036188">
    <property type="entry name" value="FAD/NAD-bd_sf"/>
</dbReference>
<keyword evidence="8 13" id="KW-0560">Oxidoreductase</keyword>
<dbReference type="PIRSF" id="PIRSF000350">
    <property type="entry name" value="Mercury_reductase_MerA"/>
    <property type="match status" value="1"/>
</dbReference>
<feature type="domain" description="Pyridine nucleotide-disulphide oxidoreductase dimerisation" evidence="15">
    <location>
        <begin position="390"/>
        <end position="496"/>
    </location>
</feature>
<keyword evidence="10" id="KW-1015">Disulfide bond</keyword>
<dbReference type="EMBL" id="BAABKB010000009">
    <property type="protein sequence ID" value="GAA5011740.1"/>
    <property type="molecule type" value="Genomic_DNA"/>
</dbReference>
<keyword evidence="18" id="KW-1185">Reference proteome</keyword>
<dbReference type="InterPro" id="IPR006258">
    <property type="entry name" value="Lipoamide_DH"/>
</dbReference>
<dbReference type="SUPFAM" id="SSF51905">
    <property type="entry name" value="FAD/NAD(P)-binding domain"/>
    <property type="match status" value="1"/>
</dbReference>
<evidence type="ECO:0000256" key="8">
    <source>
        <dbReference type="ARBA" id="ARBA00023002"/>
    </source>
</evidence>
<dbReference type="InterPro" id="IPR004099">
    <property type="entry name" value="Pyr_nucl-diS_OxRdtase_dimer"/>
</dbReference>
<dbReference type="InterPro" id="IPR050151">
    <property type="entry name" value="Class-I_Pyr_Nuc-Dis_Oxidored"/>
</dbReference>
<keyword evidence="6 13" id="KW-0285">Flavoprotein</keyword>
<dbReference type="SUPFAM" id="SSF55424">
    <property type="entry name" value="FAD/NAD-linked reductases, dimerisation (C-terminal) domain"/>
    <property type="match status" value="1"/>
</dbReference>
<dbReference type="Pfam" id="PF07992">
    <property type="entry name" value="Pyr_redox_2"/>
    <property type="match status" value="1"/>
</dbReference>
<protein>
    <recommendedName>
        <fullName evidence="4 13">Dihydrolipoyl dehydrogenase</fullName>
        <ecNumber evidence="3 13">1.8.1.4</ecNumber>
    </recommendedName>
</protein>
<comment type="miscellaneous">
    <text evidence="13">The active site is a redox-active disulfide bond.</text>
</comment>
<evidence type="ECO:0000256" key="2">
    <source>
        <dbReference type="ARBA" id="ARBA00007532"/>
    </source>
</evidence>
<evidence type="ECO:0000259" key="16">
    <source>
        <dbReference type="Pfam" id="PF07992"/>
    </source>
</evidence>
<comment type="cofactor">
    <cofactor evidence="13">
        <name>FAD</name>
        <dbReference type="ChEBI" id="CHEBI:57692"/>
    </cofactor>
    <text evidence="13">Binds 1 FAD per subunit.</text>
</comment>
<comment type="caution">
    <text evidence="17">The sequence shown here is derived from an EMBL/GenBank/DDBJ whole genome shotgun (WGS) entry which is preliminary data.</text>
</comment>
<dbReference type="Pfam" id="PF02852">
    <property type="entry name" value="Pyr_redox_dim"/>
    <property type="match status" value="1"/>
</dbReference>
<evidence type="ECO:0000256" key="12">
    <source>
        <dbReference type="ARBA" id="ARBA00049187"/>
    </source>
</evidence>
<dbReference type="PRINTS" id="PR00368">
    <property type="entry name" value="FADPNR"/>
</dbReference>
<reference evidence="18" key="1">
    <citation type="journal article" date="2019" name="Int. J. Syst. Evol. Microbiol.">
        <title>The Global Catalogue of Microorganisms (GCM) 10K type strain sequencing project: providing services to taxonomists for standard genome sequencing and annotation.</title>
        <authorList>
            <consortium name="The Broad Institute Genomics Platform"/>
            <consortium name="The Broad Institute Genome Sequencing Center for Infectious Disease"/>
            <person name="Wu L."/>
            <person name="Ma J."/>
        </authorList>
    </citation>
    <scope>NUCLEOTIDE SEQUENCE [LARGE SCALE GENOMIC DNA]</scope>
    <source>
        <strain evidence="18">JCM 18409</strain>
    </source>
</reference>
<feature type="domain" description="FAD/NAD(P)-binding" evidence="16">
    <location>
        <begin position="47"/>
        <end position="370"/>
    </location>
</feature>
<dbReference type="NCBIfam" id="TIGR01350">
    <property type="entry name" value="lipoamide_DH"/>
    <property type="match status" value="1"/>
</dbReference>
<evidence type="ECO:0000256" key="5">
    <source>
        <dbReference type="ARBA" id="ARBA00022490"/>
    </source>
</evidence>
<sequence>MPWTHDKERAEAEDMDTSSASGTAGASAASRTSGTPGASGTSHAAADVVVIGGGTGGYSTALRAAALGLDVVLAERDKVGGTCLHRGCIPSKAMLHAAELVDGIAEARERWGVKATLDEVDWAALVATRDDIVQRNHRGVEGHLAHAGVRVVRGSARLTGVRAVQVEGAGTFTARRGIVLATGSRPRTLPGLVADGRRVVTSDDALFAPGLPRSVLVLGGGAIGVEYASFHRSMGAEVTVVEAAERLVPLEDADVSRHLTRGLKKRGIEVLTGARLLDAEVVDDGVRARVRTERGGTRTVAAERLLVAVGRVPVTEGLDLAAAGLAANGRGFLESADWDRLETAVPGIHVVGDLLPPPSPGLAHASFAEGLLVAETLAGVESAPVDYAAVPRVTYSSPQTAAVGLSEAEARARGHRVDVGTMPLTAVAKGMVHGRGGMVKVVAEAGGGQVLGVHLVGPNVSEMIAESQLIVGWDAEPSDVARHIHAHPTLSEAVGETFLTLAGRGLHQR</sequence>
<evidence type="ECO:0000256" key="7">
    <source>
        <dbReference type="ARBA" id="ARBA00022827"/>
    </source>
</evidence>
<dbReference type="PANTHER" id="PTHR22912">
    <property type="entry name" value="DISULFIDE OXIDOREDUCTASE"/>
    <property type="match status" value="1"/>
</dbReference>
<dbReference type="PROSITE" id="PS00076">
    <property type="entry name" value="PYRIDINE_REDOX_1"/>
    <property type="match status" value="1"/>
</dbReference>
<keyword evidence="9 13" id="KW-0520">NAD</keyword>
<accession>A0ABP9IVH1</accession>
<keyword evidence="11 13" id="KW-0676">Redox-active center</keyword>
<comment type="catalytic activity">
    <reaction evidence="12 13">
        <text>N(6)-[(R)-dihydrolipoyl]-L-lysyl-[protein] + NAD(+) = N(6)-[(R)-lipoyl]-L-lysyl-[protein] + NADH + H(+)</text>
        <dbReference type="Rhea" id="RHEA:15045"/>
        <dbReference type="Rhea" id="RHEA-COMP:10474"/>
        <dbReference type="Rhea" id="RHEA-COMP:10475"/>
        <dbReference type="ChEBI" id="CHEBI:15378"/>
        <dbReference type="ChEBI" id="CHEBI:57540"/>
        <dbReference type="ChEBI" id="CHEBI:57945"/>
        <dbReference type="ChEBI" id="CHEBI:83099"/>
        <dbReference type="ChEBI" id="CHEBI:83100"/>
        <dbReference type="EC" id="1.8.1.4"/>
    </reaction>
</comment>
<comment type="subcellular location">
    <subcellularLocation>
        <location evidence="1">Cytoplasm</location>
    </subcellularLocation>
</comment>
<dbReference type="PANTHER" id="PTHR22912:SF217">
    <property type="entry name" value="DIHYDROLIPOYL DEHYDROGENASE"/>
    <property type="match status" value="1"/>
</dbReference>
<feature type="compositionally biased region" description="Low complexity" evidence="14">
    <location>
        <begin position="17"/>
        <end position="42"/>
    </location>
</feature>
<dbReference type="InterPro" id="IPR023753">
    <property type="entry name" value="FAD/NAD-binding_dom"/>
</dbReference>
<name>A0ABP9IVH1_9ACTN</name>
<feature type="region of interest" description="Disordered" evidence="14">
    <location>
        <begin position="1"/>
        <end position="42"/>
    </location>
</feature>
<gene>
    <name evidence="17" type="primary">lpdA_3</name>
    <name evidence="17" type="ORF">GCM10023335_33160</name>
</gene>
<dbReference type="InterPro" id="IPR016156">
    <property type="entry name" value="FAD/NAD-linked_Rdtase_dimer_sf"/>
</dbReference>
<dbReference type="InterPro" id="IPR012999">
    <property type="entry name" value="Pyr_OxRdtase_I_AS"/>
</dbReference>
<evidence type="ECO:0000313" key="17">
    <source>
        <dbReference type="EMBL" id="GAA5011740.1"/>
    </source>
</evidence>
<dbReference type="PRINTS" id="PR00411">
    <property type="entry name" value="PNDRDTASEI"/>
</dbReference>
<feature type="compositionally biased region" description="Basic and acidic residues" evidence="14">
    <location>
        <begin position="1"/>
        <end position="12"/>
    </location>
</feature>
<dbReference type="InterPro" id="IPR001100">
    <property type="entry name" value="Pyr_nuc-diS_OxRdtase"/>
</dbReference>
<evidence type="ECO:0000256" key="6">
    <source>
        <dbReference type="ARBA" id="ARBA00022630"/>
    </source>
</evidence>
<dbReference type="EC" id="1.8.1.4" evidence="3 13"/>
<dbReference type="Gene3D" id="3.30.390.30">
    <property type="match status" value="1"/>
</dbReference>
<evidence type="ECO:0000256" key="14">
    <source>
        <dbReference type="SAM" id="MobiDB-lite"/>
    </source>
</evidence>
<dbReference type="Proteomes" id="UP001501759">
    <property type="component" value="Unassembled WGS sequence"/>
</dbReference>
<keyword evidence="5" id="KW-0963">Cytoplasm</keyword>
<evidence type="ECO:0000256" key="11">
    <source>
        <dbReference type="ARBA" id="ARBA00023284"/>
    </source>
</evidence>